<feature type="domain" description="BTB" evidence="1">
    <location>
        <begin position="237"/>
        <end position="317"/>
    </location>
</feature>
<proteinExistence type="predicted"/>
<organism evidence="2 3">
    <name type="scientific">Gymnopilus dilepis</name>
    <dbReference type="NCBI Taxonomy" id="231916"/>
    <lineage>
        <taxon>Eukaryota</taxon>
        <taxon>Fungi</taxon>
        <taxon>Dikarya</taxon>
        <taxon>Basidiomycota</taxon>
        <taxon>Agaricomycotina</taxon>
        <taxon>Agaricomycetes</taxon>
        <taxon>Agaricomycetidae</taxon>
        <taxon>Agaricales</taxon>
        <taxon>Agaricineae</taxon>
        <taxon>Hymenogastraceae</taxon>
        <taxon>Gymnopilus</taxon>
    </lineage>
</organism>
<dbReference type="EMBL" id="NHYE01005658">
    <property type="protein sequence ID" value="PPQ65062.1"/>
    <property type="molecule type" value="Genomic_DNA"/>
</dbReference>
<dbReference type="InterPro" id="IPR000210">
    <property type="entry name" value="BTB/POZ_dom"/>
</dbReference>
<dbReference type="Proteomes" id="UP000284706">
    <property type="component" value="Unassembled WGS sequence"/>
</dbReference>
<evidence type="ECO:0000313" key="2">
    <source>
        <dbReference type="EMBL" id="PPQ65062.1"/>
    </source>
</evidence>
<evidence type="ECO:0000313" key="3">
    <source>
        <dbReference type="Proteomes" id="UP000284706"/>
    </source>
</evidence>
<name>A0A409VFN7_9AGAR</name>
<dbReference type="InParanoid" id="A0A409VFN7"/>
<dbReference type="InterPro" id="IPR011333">
    <property type="entry name" value="SKP1/BTB/POZ_sf"/>
</dbReference>
<sequence>MSDWYRDDKYYFADRNVVILVSDTLFELHRHLLAREGSAFENMSLLSKQVPPTKDKSVVQDGQIPHGSSTLYLSRLYNIALMSHKYHFSTAEIWVIRCSMAYLRRFRDYEVIPTDILAMMTKFFQQRDMFGHFLEREGPKWLCGEAYLTMLLKAKEISEKDTFLTAEHRVNIYRGNCKVSFNEDLPNCFPSVHPSHDCVYGPDIDMSNPAHASGQSQSEMEYQLVVRRDRKFYLPHGDVVLLVENTLFKIHRYVLSQDDSAFKDMFDFEDQTSAETSPSFVQHGTDDEHPILVPGDEANKFRDLLWALYSLPQELYKACYSRMESEIVRLCNVAGLSHKYHFSSTECWAVSALLKAFEHCDGPDIRTVSIDTLTRVTQASLQCSDFEDSKTLLELLEDGWLALFLRRDKLGLAITILDDMGNENLCAQAYMAMLMEGKQAWREDPHLTQVHHRRLLNAYYHVSELADSLSKSAPQIIHPPDCIKTPSECDAAWAKFWRHISGLAPDTGDYLVVQHHRMDVVGRLGTAHDITQQLAYGTPSVPPDPPVSHMFAVDKQGSVVATPSFVQDGQDDEHPIELQGDTVEQFRDLLWTLYSLPHEIVEVTSPKTEAHVIKLTNIASIAHKYHFSSIESWTLQSLVSFFNSYPPPSVSLSTDTLMRITEVAVLCQDDEKKTDSLLAALRPRWAALIAARQDLGLIVTTMERLGIRDLCGTAYVAMLLQGREVWEKDPYLTHAHRIRLLSGYYNLSMLVDELQDNAPLFAHHPYCTYPGQDACVASWYNFWKGLLTFDRNLIFTAIPRPHRLDVLARLTVAEDFMKLILQERVLVANRPRHVFEDSVLCHPFAFHSVRTLYMRTQNQLMDLFNDPV</sequence>
<comment type="caution">
    <text evidence="2">The sequence shown here is derived from an EMBL/GenBank/DDBJ whole genome shotgun (WGS) entry which is preliminary data.</text>
</comment>
<dbReference type="PROSITE" id="PS50097">
    <property type="entry name" value="BTB"/>
    <property type="match status" value="1"/>
</dbReference>
<evidence type="ECO:0000259" key="1">
    <source>
        <dbReference type="PROSITE" id="PS50097"/>
    </source>
</evidence>
<dbReference type="OrthoDB" id="3238373at2759"/>
<keyword evidence="3" id="KW-1185">Reference proteome</keyword>
<gene>
    <name evidence="2" type="ORF">CVT26_015758</name>
</gene>
<dbReference type="Gene3D" id="3.30.710.10">
    <property type="entry name" value="Potassium Channel Kv1.1, Chain A"/>
    <property type="match status" value="1"/>
</dbReference>
<protein>
    <recommendedName>
        <fullName evidence="1">BTB domain-containing protein</fullName>
    </recommendedName>
</protein>
<accession>A0A409VFN7</accession>
<dbReference type="AlphaFoldDB" id="A0A409VFN7"/>
<reference evidence="2 3" key="1">
    <citation type="journal article" date="2018" name="Evol. Lett.">
        <title>Horizontal gene cluster transfer increased hallucinogenic mushroom diversity.</title>
        <authorList>
            <person name="Reynolds H.T."/>
            <person name="Vijayakumar V."/>
            <person name="Gluck-Thaler E."/>
            <person name="Korotkin H.B."/>
            <person name="Matheny P.B."/>
            <person name="Slot J.C."/>
        </authorList>
    </citation>
    <scope>NUCLEOTIDE SEQUENCE [LARGE SCALE GENOMIC DNA]</scope>
    <source>
        <strain evidence="2 3">SRW20</strain>
    </source>
</reference>
<dbReference type="SUPFAM" id="SSF54695">
    <property type="entry name" value="POZ domain"/>
    <property type="match status" value="1"/>
</dbReference>